<dbReference type="EMBL" id="FOFY01000001">
    <property type="protein sequence ID" value="SEQ08406.1"/>
    <property type="molecule type" value="Genomic_DNA"/>
</dbReference>
<dbReference type="Proteomes" id="UP000183496">
    <property type="component" value="Unassembled WGS sequence"/>
</dbReference>
<dbReference type="AlphaFoldDB" id="A0AAJ4W3R4"/>
<proteinExistence type="predicted"/>
<dbReference type="InterPro" id="IPR032315">
    <property type="entry name" value="DUF4846"/>
</dbReference>
<name>A0AAJ4W3R4_MYRPR</name>
<accession>A0AAJ4W3R4</accession>
<evidence type="ECO:0000313" key="1">
    <source>
        <dbReference type="EMBL" id="SEQ08406.1"/>
    </source>
</evidence>
<gene>
    <name evidence="1" type="ORF">SAMN04488089_101499</name>
</gene>
<comment type="caution">
    <text evidence="1">The sequence shown here is derived from an EMBL/GenBank/DDBJ whole genome shotgun (WGS) entry which is preliminary data.</text>
</comment>
<keyword evidence="2" id="KW-1185">Reference proteome</keyword>
<organism evidence="1 2">
    <name type="scientific">Myroides profundi</name>
    <dbReference type="NCBI Taxonomy" id="480520"/>
    <lineage>
        <taxon>Bacteria</taxon>
        <taxon>Pseudomonadati</taxon>
        <taxon>Bacteroidota</taxon>
        <taxon>Flavobacteriia</taxon>
        <taxon>Flavobacteriales</taxon>
        <taxon>Flavobacteriaceae</taxon>
        <taxon>Myroides</taxon>
    </lineage>
</organism>
<dbReference type="RefSeq" id="WP_041895028.1">
    <property type="nucleotide sequence ID" value="NZ_CP010817.1"/>
</dbReference>
<reference evidence="1 2" key="1">
    <citation type="submission" date="2016-10" db="EMBL/GenBank/DDBJ databases">
        <authorList>
            <person name="Varghese N."/>
            <person name="Submissions S."/>
        </authorList>
    </citation>
    <scope>NUCLEOTIDE SEQUENCE [LARGE SCALE GENOMIC DNA]</scope>
    <source>
        <strain evidence="2">DSM 19823 / KCTC 23066 / CCTCC M 208030 / D25</strain>
    </source>
</reference>
<sequence>MKHHIALVLSVLLFSCQNNKTTASVESITEQSKINYINTTGMTIGERYNVPEGYTRLNYTAKDFGYHLQHLPLKPYGEKVKYFNGKEKNKTQVYSSVIDLPIGTKDLHQCADATMCLRADYLYNQKRYSEIAFNFISDGKPRYYTDYVNGDYTSQKYWSYLEHIFNYANTASLKQQLKSIPKQEVQIGDILVQSGNPIGHAVIVVDIAQNEVGEKVVLLAQSYMPAQELQVLKNPYAKDDNPWYDINLDIIQTPEWKFTSNDWKTW</sequence>
<dbReference type="KEGG" id="mpw:MPR_3655"/>
<protein>
    <submittedName>
        <fullName evidence="1">Uncharacterized protein</fullName>
    </submittedName>
</protein>
<dbReference type="Pfam" id="PF16138">
    <property type="entry name" value="DUF4846"/>
    <property type="match status" value="1"/>
</dbReference>
<evidence type="ECO:0000313" key="2">
    <source>
        <dbReference type="Proteomes" id="UP000183496"/>
    </source>
</evidence>
<dbReference type="PROSITE" id="PS51257">
    <property type="entry name" value="PROKAR_LIPOPROTEIN"/>
    <property type="match status" value="1"/>
</dbReference>